<keyword evidence="6" id="KW-0808">Transferase</keyword>
<evidence type="ECO:0000256" key="8">
    <source>
        <dbReference type="ARBA" id="ARBA00022777"/>
    </source>
</evidence>
<evidence type="ECO:0000256" key="3">
    <source>
        <dbReference type="ARBA" id="ARBA00022448"/>
    </source>
</evidence>
<gene>
    <name evidence="13" type="ORF">ARHIZOSPH14_22220</name>
</gene>
<evidence type="ECO:0000259" key="12">
    <source>
        <dbReference type="PROSITE" id="PS51094"/>
    </source>
</evidence>
<evidence type="ECO:0000256" key="1">
    <source>
        <dbReference type="ARBA" id="ARBA00002434"/>
    </source>
</evidence>
<keyword evidence="3" id="KW-0813">Transport</keyword>
<accession>A0A9W6CYG9</accession>
<protein>
    <recommendedName>
        <fullName evidence="2">Mannitol-specific phosphotransferase enzyme IIA component</fullName>
    </recommendedName>
    <alternativeName>
        <fullName evidence="10">EIIA</fullName>
    </alternativeName>
    <alternativeName>
        <fullName evidence="11">EIII</fullName>
    </alternativeName>
    <alternativeName>
        <fullName evidence="9">PTS system mannitol-specific EIIA component</fullName>
    </alternativeName>
</protein>
<dbReference type="InterPro" id="IPR016152">
    <property type="entry name" value="PTrfase/Anion_transptr"/>
</dbReference>
<dbReference type="SUPFAM" id="SSF55804">
    <property type="entry name" value="Phoshotransferase/anion transport protein"/>
    <property type="match status" value="1"/>
</dbReference>
<feature type="domain" description="PTS EIIA type-2" evidence="12">
    <location>
        <begin position="7"/>
        <end position="146"/>
    </location>
</feature>
<evidence type="ECO:0000313" key="13">
    <source>
        <dbReference type="EMBL" id="GLI27980.1"/>
    </source>
</evidence>
<proteinExistence type="predicted"/>
<dbReference type="GO" id="GO:0090563">
    <property type="term" value="F:protein-phosphocysteine-sugar phosphotransferase activity"/>
    <property type="evidence" value="ECO:0007669"/>
    <property type="project" value="TreeGrafter"/>
</dbReference>
<comment type="function">
    <text evidence="1">The phosphoenolpyruvate-dependent sugar phosphotransferase system (sugar PTS), a major carbohydrate active transport system, catalyzes the phosphorylation of incoming sugar substrates concomitantly with their translocation across the cell membrane. The enzyme II CmtAB PTS system is involved in D-mannitol transport.</text>
</comment>
<dbReference type="EMBL" id="BSDP01000001">
    <property type="protein sequence ID" value="GLI27980.1"/>
    <property type="molecule type" value="Genomic_DNA"/>
</dbReference>
<dbReference type="PROSITE" id="PS00372">
    <property type="entry name" value="PTS_EIIA_TYPE_2_HIS"/>
    <property type="match status" value="1"/>
</dbReference>
<dbReference type="PROSITE" id="PS51094">
    <property type="entry name" value="PTS_EIIA_TYPE_2"/>
    <property type="match status" value="1"/>
</dbReference>
<keyword evidence="4" id="KW-0597">Phosphoprotein</keyword>
<dbReference type="AlphaFoldDB" id="A0A9W6CYG9"/>
<dbReference type="InterPro" id="IPR050893">
    <property type="entry name" value="Sugar_PTS"/>
</dbReference>
<dbReference type="GO" id="GO:0005886">
    <property type="term" value="C:plasma membrane"/>
    <property type="evidence" value="ECO:0007669"/>
    <property type="project" value="TreeGrafter"/>
</dbReference>
<evidence type="ECO:0000256" key="10">
    <source>
        <dbReference type="ARBA" id="ARBA00030956"/>
    </source>
</evidence>
<evidence type="ECO:0000256" key="6">
    <source>
        <dbReference type="ARBA" id="ARBA00022679"/>
    </source>
</evidence>
<evidence type="ECO:0000256" key="9">
    <source>
        <dbReference type="ARBA" id="ARBA00029908"/>
    </source>
</evidence>
<name>A0A9W6CYG9_9MICO</name>
<dbReference type="CDD" id="cd00211">
    <property type="entry name" value="PTS_IIA_fru"/>
    <property type="match status" value="1"/>
</dbReference>
<dbReference type="Gene3D" id="3.40.930.10">
    <property type="entry name" value="Mannitol-specific EII, Chain A"/>
    <property type="match status" value="1"/>
</dbReference>
<dbReference type="InterPro" id="IPR002178">
    <property type="entry name" value="PTS_EIIA_type-2_dom"/>
</dbReference>
<keyword evidence="14" id="KW-1185">Reference proteome</keyword>
<organism evidence="13 14">
    <name type="scientific">Agromyces rhizosphaerae</name>
    <dbReference type="NCBI Taxonomy" id="88374"/>
    <lineage>
        <taxon>Bacteria</taxon>
        <taxon>Bacillati</taxon>
        <taxon>Actinomycetota</taxon>
        <taxon>Actinomycetes</taxon>
        <taxon>Micrococcales</taxon>
        <taxon>Microbacteriaceae</taxon>
        <taxon>Agromyces</taxon>
    </lineage>
</organism>
<dbReference type="PANTHER" id="PTHR30181:SF2">
    <property type="entry name" value="PTS SYSTEM MANNITOL-SPECIFIC EIICBA COMPONENT"/>
    <property type="match status" value="1"/>
</dbReference>
<evidence type="ECO:0000256" key="2">
    <source>
        <dbReference type="ARBA" id="ARBA00014783"/>
    </source>
</evidence>
<sequence>MDDMSDQVLSPGNVRLAAAPADREEAIRAAGGVLVEAGAVTPAYVDAMLEREQSVSTYMGNLLAIPHGTNESKDAILRSALSFTRYDQPVDWGGDEVRFVVGIAGVGDEHLDILSRIAIVFSDEDEVERLLLADGADALYAILEEVNG</sequence>
<evidence type="ECO:0000256" key="4">
    <source>
        <dbReference type="ARBA" id="ARBA00022553"/>
    </source>
</evidence>
<evidence type="ECO:0000256" key="7">
    <source>
        <dbReference type="ARBA" id="ARBA00022683"/>
    </source>
</evidence>
<dbReference type="PANTHER" id="PTHR30181">
    <property type="entry name" value="MANNITOL PERMEASE IIC COMPONENT"/>
    <property type="match status" value="1"/>
</dbReference>
<dbReference type="GO" id="GO:0009401">
    <property type="term" value="P:phosphoenolpyruvate-dependent sugar phosphotransferase system"/>
    <property type="evidence" value="ECO:0007669"/>
    <property type="project" value="UniProtKB-KW"/>
</dbReference>
<reference evidence="13" key="1">
    <citation type="submission" date="2022-12" db="EMBL/GenBank/DDBJ databases">
        <title>Reference genome sequencing for broad-spectrum identification of bacterial and archaeal isolates by mass spectrometry.</title>
        <authorList>
            <person name="Sekiguchi Y."/>
            <person name="Tourlousse D.M."/>
        </authorList>
    </citation>
    <scope>NUCLEOTIDE SEQUENCE</scope>
    <source>
        <strain evidence="13">14</strain>
    </source>
</reference>
<evidence type="ECO:0000256" key="5">
    <source>
        <dbReference type="ARBA" id="ARBA00022597"/>
    </source>
</evidence>
<evidence type="ECO:0000256" key="11">
    <source>
        <dbReference type="ARBA" id="ARBA00030962"/>
    </source>
</evidence>
<dbReference type="Pfam" id="PF00359">
    <property type="entry name" value="PTS_EIIA_2"/>
    <property type="match status" value="1"/>
</dbReference>
<keyword evidence="7" id="KW-0598">Phosphotransferase system</keyword>
<keyword evidence="5" id="KW-0762">Sugar transport</keyword>
<evidence type="ECO:0000313" key="14">
    <source>
        <dbReference type="Proteomes" id="UP001144396"/>
    </source>
</evidence>
<keyword evidence="8" id="KW-0418">Kinase</keyword>
<comment type="caution">
    <text evidence="13">The sequence shown here is derived from an EMBL/GenBank/DDBJ whole genome shotgun (WGS) entry which is preliminary data.</text>
</comment>
<dbReference type="Proteomes" id="UP001144396">
    <property type="component" value="Unassembled WGS sequence"/>
</dbReference>
<dbReference type="GO" id="GO:0016301">
    <property type="term" value="F:kinase activity"/>
    <property type="evidence" value="ECO:0007669"/>
    <property type="project" value="UniProtKB-KW"/>
</dbReference>